<dbReference type="AlphaFoldDB" id="A0AAY5K9P1"/>
<reference evidence="1" key="2">
    <citation type="submission" date="2025-08" db="UniProtKB">
        <authorList>
            <consortium name="Ensembl"/>
        </authorList>
    </citation>
    <scope>IDENTIFICATION</scope>
</reference>
<dbReference type="GeneTree" id="ENSGT00940000176282"/>
<evidence type="ECO:0008006" key="3">
    <source>
        <dbReference type="Google" id="ProtNLM"/>
    </source>
</evidence>
<accession>A0AAY5K9P1</accession>
<name>A0AAY5K9P1_ESOLU</name>
<dbReference type="GO" id="GO:0003676">
    <property type="term" value="F:nucleic acid binding"/>
    <property type="evidence" value="ECO:0007669"/>
    <property type="project" value="InterPro"/>
</dbReference>
<sequence>MFHKMSKDIFPSELSIPNIVWRTTTAKINRRIVRMAKMQPVITSRKIRDDLKLPVSAVTVKRRLNEAELSAKSPIAEKMAFRNGVTYCALMRVRLFFSSTGVVDSTSDDPRVLNSSHRTLEMKDGSATIVVWGCFSYYGDGPSYPIPGNISLNTSKYLKRLFQKGLEWPAQSPGLNPIENLWGDIKYTVSESKPKTSQGLCNVVQSSCAEIPVSRCQRLVDSMQRRCAAVIKNKGYATKY</sequence>
<proteinExistence type="predicted"/>
<keyword evidence="2" id="KW-1185">Reference proteome</keyword>
<reference evidence="1" key="3">
    <citation type="submission" date="2025-09" db="UniProtKB">
        <authorList>
            <consortium name="Ensembl"/>
        </authorList>
    </citation>
    <scope>IDENTIFICATION</scope>
</reference>
<evidence type="ECO:0000313" key="2">
    <source>
        <dbReference type="Proteomes" id="UP000265140"/>
    </source>
</evidence>
<dbReference type="InterPro" id="IPR036397">
    <property type="entry name" value="RNaseH_sf"/>
</dbReference>
<dbReference type="Gene3D" id="3.30.420.10">
    <property type="entry name" value="Ribonuclease H-like superfamily/Ribonuclease H"/>
    <property type="match status" value="1"/>
</dbReference>
<reference evidence="1 2" key="1">
    <citation type="submission" date="2020-02" db="EMBL/GenBank/DDBJ databases">
        <title>Esox lucius (northern pike) genome, fEsoLuc1, primary haplotype.</title>
        <authorList>
            <person name="Myers G."/>
            <person name="Karagic N."/>
            <person name="Meyer A."/>
            <person name="Pippel M."/>
            <person name="Reichard M."/>
            <person name="Winkler S."/>
            <person name="Tracey A."/>
            <person name="Sims Y."/>
            <person name="Howe K."/>
            <person name="Rhie A."/>
            <person name="Formenti G."/>
            <person name="Durbin R."/>
            <person name="Fedrigo O."/>
            <person name="Jarvis E.D."/>
        </authorList>
    </citation>
    <scope>NUCLEOTIDE SEQUENCE [LARGE SCALE GENOMIC DNA]</scope>
</reference>
<dbReference type="Proteomes" id="UP000265140">
    <property type="component" value="Chromosome 21"/>
</dbReference>
<protein>
    <recommendedName>
        <fullName evidence="3">Transposase Tc1-like domain-containing protein</fullName>
    </recommendedName>
</protein>
<organism evidence="1 2">
    <name type="scientific">Esox lucius</name>
    <name type="common">Northern pike</name>
    <dbReference type="NCBI Taxonomy" id="8010"/>
    <lineage>
        <taxon>Eukaryota</taxon>
        <taxon>Metazoa</taxon>
        <taxon>Chordata</taxon>
        <taxon>Craniata</taxon>
        <taxon>Vertebrata</taxon>
        <taxon>Euteleostomi</taxon>
        <taxon>Actinopterygii</taxon>
        <taxon>Neopterygii</taxon>
        <taxon>Teleostei</taxon>
        <taxon>Protacanthopterygii</taxon>
        <taxon>Esociformes</taxon>
        <taxon>Esocidae</taxon>
        <taxon>Esox</taxon>
    </lineage>
</organism>
<dbReference type="Ensembl" id="ENSELUT00000097484.1">
    <property type="protein sequence ID" value="ENSELUP00000085476.1"/>
    <property type="gene ID" value="ENSELUG00000044934.1"/>
</dbReference>
<evidence type="ECO:0000313" key="1">
    <source>
        <dbReference type="Ensembl" id="ENSELUP00000085476.1"/>
    </source>
</evidence>